<dbReference type="SMART" id="SM00388">
    <property type="entry name" value="HisKA"/>
    <property type="match status" value="1"/>
</dbReference>
<feature type="domain" description="HAMP" evidence="11">
    <location>
        <begin position="259"/>
        <end position="312"/>
    </location>
</feature>
<evidence type="ECO:0000259" key="10">
    <source>
        <dbReference type="PROSITE" id="PS50109"/>
    </source>
</evidence>
<dbReference type="SUPFAM" id="SSF58104">
    <property type="entry name" value="Methyl-accepting chemotaxis protein (MCP) signaling domain"/>
    <property type="match status" value="1"/>
</dbReference>
<dbReference type="InterPro" id="IPR003594">
    <property type="entry name" value="HATPase_dom"/>
</dbReference>
<evidence type="ECO:0000256" key="6">
    <source>
        <dbReference type="ARBA" id="ARBA00022777"/>
    </source>
</evidence>
<dbReference type="SMART" id="SM00387">
    <property type="entry name" value="HATPase_c"/>
    <property type="match status" value="1"/>
</dbReference>
<keyword evidence="6" id="KW-0418">Kinase</keyword>
<dbReference type="SUPFAM" id="SSF55874">
    <property type="entry name" value="ATPase domain of HSP90 chaperone/DNA topoisomerase II/histidine kinase"/>
    <property type="match status" value="1"/>
</dbReference>
<dbReference type="Gene3D" id="6.10.340.10">
    <property type="match status" value="1"/>
</dbReference>
<gene>
    <name evidence="12" type="ORF">NDI38_31090</name>
</gene>
<dbReference type="PANTHER" id="PTHR43065:SF50">
    <property type="entry name" value="HISTIDINE KINASE"/>
    <property type="match status" value="1"/>
</dbReference>
<keyword evidence="4" id="KW-0597">Phosphoprotein</keyword>
<dbReference type="GO" id="GO:0005524">
    <property type="term" value="F:ATP binding"/>
    <property type="evidence" value="ECO:0007669"/>
    <property type="project" value="UniProtKB-KW"/>
</dbReference>
<keyword evidence="12" id="KW-0547">Nucleotide-binding</keyword>
<dbReference type="Pfam" id="PF02518">
    <property type="entry name" value="HATPase_c"/>
    <property type="match status" value="1"/>
</dbReference>
<name>A0ABV0KU82_9CYAN</name>
<dbReference type="RefSeq" id="WP_190449207.1">
    <property type="nucleotide sequence ID" value="NZ_JAMPLM010000096.1"/>
</dbReference>
<dbReference type="InterPro" id="IPR005467">
    <property type="entry name" value="His_kinase_dom"/>
</dbReference>
<evidence type="ECO:0000256" key="8">
    <source>
        <dbReference type="SAM" id="Coils"/>
    </source>
</evidence>
<dbReference type="SUPFAM" id="SSF158472">
    <property type="entry name" value="HAMP domain-like"/>
    <property type="match status" value="1"/>
</dbReference>
<evidence type="ECO:0000259" key="11">
    <source>
        <dbReference type="PROSITE" id="PS50885"/>
    </source>
</evidence>
<dbReference type="InterPro" id="IPR003661">
    <property type="entry name" value="HisK_dim/P_dom"/>
</dbReference>
<keyword evidence="12" id="KW-0067">ATP-binding</keyword>
<evidence type="ECO:0000313" key="12">
    <source>
        <dbReference type="EMBL" id="MEP1062824.1"/>
    </source>
</evidence>
<dbReference type="Gene3D" id="1.10.287.130">
    <property type="match status" value="1"/>
</dbReference>
<proteinExistence type="predicted"/>
<dbReference type="PROSITE" id="PS50109">
    <property type="entry name" value="HIS_KIN"/>
    <property type="match status" value="1"/>
</dbReference>
<keyword evidence="9" id="KW-0472">Membrane</keyword>
<evidence type="ECO:0000256" key="7">
    <source>
        <dbReference type="ARBA" id="ARBA00023012"/>
    </source>
</evidence>
<comment type="catalytic activity">
    <reaction evidence="1">
        <text>ATP + protein L-histidine = ADP + protein N-phospho-L-histidine.</text>
        <dbReference type="EC" id="2.7.13.3"/>
    </reaction>
</comment>
<keyword evidence="9" id="KW-0812">Transmembrane</keyword>
<dbReference type="InterPro" id="IPR004358">
    <property type="entry name" value="Sig_transdc_His_kin-like_C"/>
</dbReference>
<evidence type="ECO:0000313" key="13">
    <source>
        <dbReference type="Proteomes" id="UP001476950"/>
    </source>
</evidence>
<dbReference type="CDD" id="cd06225">
    <property type="entry name" value="HAMP"/>
    <property type="match status" value="1"/>
</dbReference>
<keyword evidence="7" id="KW-0902">Two-component regulatory system</keyword>
<keyword evidence="5" id="KW-0808">Transferase</keyword>
<evidence type="ECO:0000256" key="5">
    <source>
        <dbReference type="ARBA" id="ARBA00022679"/>
    </source>
</evidence>
<keyword evidence="8" id="KW-0175">Coiled coil</keyword>
<feature type="domain" description="Histidine kinase" evidence="10">
    <location>
        <begin position="375"/>
        <end position="633"/>
    </location>
</feature>
<feature type="coiled-coil region" evidence="8">
    <location>
        <begin position="311"/>
        <end position="366"/>
    </location>
</feature>
<dbReference type="PRINTS" id="PR00344">
    <property type="entry name" value="BCTRLSENSOR"/>
</dbReference>
<accession>A0ABV0KU82</accession>
<dbReference type="Proteomes" id="UP001476950">
    <property type="component" value="Unassembled WGS sequence"/>
</dbReference>
<dbReference type="EMBL" id="JAMPLM010000096">
    <property type="protein sequence ID" value="MEP1062824.1"/>
    <property type="molecule type" value="Genomic_DNA"/>
</dbReference>
<organism evidence="12 13">
    <name type="scientific">Stenomitos frigidus AS-A4</name>
    <dbReference type="NCBI Taxonomy" id="2933935"/>
    <lineage>
        <taxon>Bacteria</taxon>
        <taxon>Bacillati</taxon>
        <taxon>Cyanobacteriota</taxon>
        <taxon>Cyanophyceae</taxon>
        <taxon>Leptolyngbyales</taxon>
        <taxon>Leptolyngbyaceae</taxon>
        <taxon>Stenomitos</taxon>
    </lineage>
</organism>
<dbReference type="InterPro" id="IPR036890">
    <property type="entry name" value="HATPase_C_sf"/>
</dbReference>
<reference evidence="12 13" key="1">
    <citation type="submission" date="2022-04" db="EMBL/GenBank/DDBJ databases">
        <title>Positive selection, recombination, and allopatry shape intraspecific diversity of widespread and dominant cyanobacteria.</title>
        <authorList>
            <person name="Wei J."/>
            <person name="Shu W."/>
            <person name="Hu C."/>
        </authorList>
    </citation>
    <scope>NUCLEOTIDE SEQUENCE [LARGE SCALE GENOMIC DNA]</scope>
    <source>
        <strain evidence="12 13">AS-A4</strain>
    </source>
</reference>
<dbReference type="SMART" id="SM00304">
    <property type="entry name" value="HAMP"/>
    <property type="match status" value="1"/>
</dbReference>
<sequence>MSIGSLLLAEFYMNAPKLWLNSFKSAVANSSIAQKISYSYGIAIGIGVTGTAIGLVIGNYYQQQAQSHRELTDQQQHLLGELNRMTLTVRSHPQELFAVLQDSMWFQYETSKFQLFTRQLKRTLSELEQFIEKNPNDTAVSLAELKELLSKYHQTLEAYNRLTQGLWQQVDPQKRSSDGLALAEQEIVAAIRGPEATQIKIQFEDLAKRLALIHQAAERQQDQANAQLLQADALRLRIILLSMALSTTIAIVLAFLIARAIARPVRTLTDIAEQAIRHSNFTLQAPVSSTDEVGALARSFNQLIDSVHQLLKQQQDTNAQLETYNQTLEQRVEERTQALSEKNAHFKQLLEELHRTQAQMVQSEKMSSLGQLVAGVAHEINNPVNFIHGNLAHMDSYTQDLLQVVEAYQQHYPHPPQALQETLEAIDLAFLTEDLHKIRQSMWTGTQRIREIVLSLRNFSRLDEAAFKSVDIHEGLDSTLLILQHRLKARAERPAIQVLKEYSQLPLVACYPGQLNQVFMNILANAIDALEERQAKWIDQERQADPSYIKIRTALLDAEWLVVTVADNGPGMPEAVRQRVFDPFFTTKPIGKGTGMGLPISYQIIAEKHAGKLACFSTVGKGTEFKLQIPIRH</sequence>
<protein>
    <recommendedName>
        <fullName evidence="3">histidine kinase</fullName>
        <ecNumber evidence="3">2.7.13.3</ecNumber>
    </recommendedName>
</protein>
<dbReference type="Gene3D" id="3.30.565.10">
    <property type="entry name" value="Histidine kinase-like ATPase, C-terminal domain"/>
    <property type="match status" value="1"/>
</dbReference>
<dbReference type="PROSITE" id="PS50885">
    <property type="entry name" value="HAMP"/>
    <property type="match status" value="1"/>
</dbReference>
<feature type="transmembrane region" description="Helical" evidence="9">
    <location>
        <begin position="38"/>
        <end position="61"/>
    </location>
</feature>
<dbReference type="PANTHER" id="PTHR43065">
    <property type="entry name" value="SENSOR HISTIDINE KINASE"/>
    <property type="match status" value="1"/>
</dbReference>
<comment type="subcellular location">
    <subcellularLocation>
        <location evidence="2">Membrane</location>
    </subcellularLocation>
</comment>
<dbReference type="Pfam" id="PF00672">
    <property type="entry name" value="HAMP"/>
    <property type="match status" value="1"/>
</dbReference>
<keyword evidence="9" id="KW-1133">Transmembrane helix</keyword>
<evidence type="ECO:0000256" key="4">
    <source>
        <dbReference type="ARBA" id="ARBA00022553"/>
    </source>
</evidence>
<keyword evidence="13" id="KW-1185">Reference proteome</keyword>
<comment type="caution">
    <text evidence="12">The sequence shown here is derived from an EMBL/GenBank/DDBJ whole genome shotgun (WGS) entry which is preliminary data.</text>
</comment>
<evidence type="ECO:0000256" key="2">
    <source>
        <dbReference type="ARBA" id="ARBA00004370"/>
    </source>
</evidence>
<evidence type="ECO:0000256" key="9">
    <source>
        <dbReference type="SAM" id="Phobius"/>
    </source>
</evidence>
<dbReference type="EC" id="2.7.13.3" evidence="3"/>
<dbReference type="InterPro" id="IPR003660">
    <property type="entry name" value="HAMP_dom"/>
</dbReference>
<feature type="transmembrane region" description="Helical" evidence="9">
    <location>
        <begin position="238"/>
        <end position="258"/>
    </location>
</feature>
<dbReference type="CDD" id="cd00082">
    <property type="entry name" value="HisKA"/>
    <property type="match status" value="1"/>
</dbReference>
<evidence type="ECO:0000256" key="1">
    <source>
        <dbReference type="ARBA" id="ARBA00000085"/>
    </source>
</evidence>
<evidence type="ECO:0000256" key="3">
    <source>
        <dbReference type="ARBA" id="ARBA00012438"/>
    </source>
</evidence>